<dbReference type="RefSeq" id="WP_119605148.1">
    <property type="nucleotide sequence ID" value="NZ_JAWVBH010000001.1"/>
</dbReference>
<evidence type="ECO:0000259" key="4">
    <source>
        <dbReference type="PROSITE" id="PS51000"/>
    </source>
</evidence>
<dbReference type="EMBL" id="QXUF01000016">
    <property type="protein sequence ID" value="RIN02096.1"/>
    <property type="molecule type" value="Genomic_DNA"/>
</dbReference>
<comment type="caution">
    <text evidence="5">The sequence shown here is derived from an EMBL/GenBank/DDBJ whole genome shotgun (WGS) entry which is preliminary data.</text>
</comment>
<gene>
    <name evidence="5" type="ORF">BU112_03705</name>
</gene>
<feature type="domain" description="HTH deoR-type" evidence="4">
    <location>
        <begin position="3"/>
        <end position="58"/>
    </location>
</feature>
<dbReference type="Gene3D" id="3.40.50.1360">
    <property type="match status" value="1"/>
</dbReference>
<dbReference type="SMART" id="SM00420">
    <property type="entry name" value="HTH_DEOR"/>
    <property type="match status" value="1"/>
</dbReference>
<dbReference type="PRINTS" id="PR00037">
    <property type="entry name" value="HTHLACR"/>
</dbReference>
<dbReference type="InterPro" id="IPR001034">
    <property type="entry name" value="DeoR_HTH"/>
</dbReference>
<dbReference type="Pfam" id="PF08220">
    <property type="entry name" value="HTH_DeoR"/>
    <property type="match status" value="1"/>
</dbReference>
<dbReference type="Gene3D" id="1.10.10.10">
    <property type="entry name" value="Winged helix-like DNA-binding domain superfamily/Winged helix DNA-binding domain"/>
    <property type="match status" value="1"/>
</dbReference>
<evidence type="ECO:0000256" key="2">
    <source>
        <dbReference type="ARBA" id="ARBA00023015"/>
    </source>
</evidence>
<dbReference type="InterPro" id="IPR037171">
    <property type="entry name" value="NagB/RpiA_transferase-like"/>
</dbReference>
<evidence type="ECO:0000256" key="1">
    <source>
        <dbReference type="ARBA" id="ARBA00022736"/>
    </source>
</evidence>
<dbReference type="SUPFAM" id="SSF100950">
    <property type="entry name" value="NagB/RpiA/CoA transferase-like"/>
    <property type="match status" value="1"/>
</dbReference>
<dbReference type="Pfam" id="PF00455">
    <property type="entry name" value="DeoRC"/>
    <property type="match status" value="1"/>
</dbReference>
<dbReference type="SUPFAM" id="SSF46785">
    <property type="entry name" value="Winged helix' DNA-binding domain"/>
    <property type="match status" value="1"/>
</dbReference>
<organism evidence="5 6">
    <name type="scientific">Staphylococcus shinii</name>
    <dbReference type="NCBI Taxonomy" id="2912228"/>
    <lineage>
        <taxon>Bacteria</taxon>
        <taxon>Bacillati</taxon>
        <taxon>Bacillota</taxon>
        <taxon>Bacilli</taxon>
        <taxon>Bacillales</taxon>
        <taxon>Staphylococcaceae</taxon>
        <taxon>Staphylococcus</taxon>
    </lineage>
</organism>
<keyword evidence="1" id="KW-0423">Lactose metabolism</keyword>
<dbReference type="InterPro" id="IPR036390">
    <property type="entry name" value="WH_DNA-bd_sf"/>
</dbReference>
<dbReference type="InterPro" id="IPR014036">
    <property type="entry name" value="DeoR-like_C"/>
</dbReference>
<dbReference type="GO" id="GO:0005988">
    <property type="term" value="P:lactose metabolic process"/>
    <property type="evidence" value="ECO:0007669"/>
    <property type="project" value="UniProtKB-KW"/>
</dbReference>
<dbReference type="InterPro" id="IPR036388">
    <property type="entry name" value="WH-like_DNA-bd_sf"/>
</dbReference>
<keyword evidence="2" id="KW-0805">Transcription regulation</keyword>
<dbReference type="OrthoDB" id="9798651at2"/>
<dbReference type="SMART" id="SM01134">
    <property type="entry name" value="DeoRC"/>
    <property type="match status" value="1"/>
</dbReference>
<reference evidence="5 6" key="1">
    <citation type="journal article" date="2016" name="Front. Microbiol.">
        <title>Comprehensive Phylogenetic Analysis of Bovine Non-aureus Staphylococci Species Based on Whole-Genome Sequencing.</title>
        <authorList>
            <person name="Naushad S."/>
            <person name="Barkema H.W."/>
            <person name="Luby C."/>
            <person name="Condas L.A."/>
            <person name="Nobrega D.B."/>
            <person name="Carson D.A."/>
            <person name="De Buck J."/>
        </authorList>
    </citation>
    <scope>NUCLEOTIDE SEQUENCE [LARGE SCALE GENOMIC DNA]</scope>
    <source>
        <strain evidence="5 6">SNUC 4554</strain>
    </source>
</reference>
<dbReference type="PANTHER" id="PTHR30363">
    <property type="entry name" value="HTH-TYPE TRANSCRIPTIONAL REGULATOR SRLR-RELATED"/>
    <property type="match status" value="1"/>
</dbReference>
<evidence type="ECO:0000256" key="3">
    <source>
        <dbReference type="ARBA" id="ARBA00023163"/>
    </source>
</evidence>
<keyword evidence="3" id="KW-0804">Transcription</keyword>
<name>A0A418IHJ1_9STAP</name>
<evidence type="ECO:0000313" key="6">
    <source>
        <dbReference type="Proteomes" id="UP000286317"/>
    </source>
</evidence>
<accession>A0A418IHJ1</accession>
<protein>
    <submittedName>
        <fullName evidence="5">DeoR/GlpR transcriptional regulator</fullName>
    </submittedName>
</protein>
<dbReference type="InterPro" id="IPR050313">
    <property type="entry name" value="Carb_Metab_HTH_regulators"/>
</dbReference>
<dbReference type="PANTHER" id="PTHR30363:SF44">
    <property type="entry name" value="AGA OPERON TRANSCRIPTIONAL REPRESSOR-RELATED"/>
    <property type="match status" value="1"/>
</dbReference>
<keyword evidence="6" id="KW-1185">Reference proteome</keyword>
<evidence type="ECO:0000313" key="5">
    <source>
        <dbReference type="EMBL" id="RIN02096.1"/>
    </source>
</evidence>
<dbReference type="AlphaFoldDB" id="A0A418IHJ1"/>
<dbReference type="PROSITE" id="PS51000">
    <property type="entry name" value="HTH_DEOR_2"/>
    <property type="match status" value="1"/>
</dbReference>
<dbReference type="Proteomes" id="UP000286317">
    <property type="component" value="Unassembled WGS sequence"/>
</dbReference>
<dbReference type="GO" id="GO:0003700">
    <property type="term" value="F:DNA-binding transcription factor activity"/>
    <property type="evidence" value="ECO:0007669"/>
    <property type="project" value="InterPro"/>
</dbReference>
<sequence>MLPAEREQHIITILKTNKKATIHTLANEFNVHEATIRRDLNKLEQYNQIKRTHGGVVLNDTEVWDELNFDDRETSYYYEKVAIGQKAAEFIEANDTLFIDSGSTTLHFARALAQKSNLTIITNDIHIASILKSTSNQVIVTGGTLYKDNYLLNGMLTNEALKHFNPSKLFLATPAIDLEKGVTHFNDTLASTKIQMVKQAKQIYVLTDSSKFDKVSLYHVCPNDIIDVLITDQTNSKIDWEAYHNHFNKLITVNTDAQSETF</sequence>
<proteinExistence type="predicted"/>